<accession>A0ABT1FFJ0</accession>
<evidence type="ECO:0000313" key="3">
    <source>
        <dbReference type="EMBL" id="MCP1375905.1"/>
    </source>
</evidence>
<feature type="compositionally biased region" description="Low complexity" evidence="1">
    <location>
        <begin position="66"/>
        <end position="86"/>
    </location>
</feature>
<reference evidence="3 4" key="1">
    <citation type="submission" date="2022-06" db="EMBL/GenBank/DDBJ databases">
        <title>Dyella sp. Sa strain:Sa Genome sequencing.</title>
        <authorList>
            <person name="Park S."/>
        </authorList>
    </citation>
    <scope>NUCLEOTIDE SEQUENCE [LARGE SCALE GENOMIC DNA]</scope>
    <source>
        <strain evidence="3 4">Sa</strain>
    </source>
</reference>
<feature type="signal peptide" evidence="2">
    <location>
        <begin position="1"/>
        <end position="26"/>
    </location>
</feature>
<feature type="compositionally biased region" description="Low complexity" evidence="1">
    <location>
        <begin position="94"/>
        <end position="103"/>
    </location>
</feature>
<keyword evidence="2" id="KW-0732">Signal</keyword>
<protein>
    <submittedName>
        <fullName evidence="3">Uncharacterized protein</fullName>
    </submittedName>
</protein>
<evidence type="ECO:0000256" key="1">
    <source>
        <dbReference type="SAM" id="MobiDB-lite"/>
    </source>
</evidence>
<feature type="region of interest" description="Disordered" evidence="1">
    <location>
        <begin position="37"/>
        <end position="131"/>
    </location>
</feature>
<dbReference type="Proteomes" id="UP001204615">
    <property type="component" value="Unassembled WGS sequence"/>
</dbReference>
<sequence>MKTRYVVQRKPLIVGLAGLTMLAALAAPHAAWSPLAPAAAQDSHGSSHSSGTHGSQNKGGQGQGKGKSSSGDASGSSSHGNSGSKSVESKVLHGSGDASAAADESSDRRGPKYGGGKASTGKPAGAGTKKGDLLGDLNVILRDANGIPILDQYGHVQPLDASGNLIPLTPEGDIVAGSEDLVVPVEFSRLSVSRSPSKVTDKAYDEAIAALNAATAITTDSSGRLVTTVDGVAKTIDSPLDNLALYEALMNNGYLPGFVPKDGVSLGSLSFLVDKSATNSDMLQAASFLAAASDKAGSINEDTVVYTDSILGVTGATPLVGADGKDYVDFSNVTYDRSATYTGTVTYLKSNGDGTYSTVTAPIIDAVFGGTTYTGTQLDAFTQAADDARAVIEYVHDNPLPAQ</sequence>
<comment type="caution">
    <text evidence="3">The sequence shown here is derived from an EMBL/GenBank/DDBJ whole genome shotgun (WGS) entry which is preliminary data.</text>
</comment>
<gene>
    <name evidence="3" type="ORF">NC595_17785</name>
</gene>
<keyword evidence="4" id="KW-1185">Reference proteome</keyword>
<evidence type="ECO:0000313" key="4">
    <source>
        <dbReference type="Proteomes" id="UP001204615"/>
    </source>
</evidence>
<dbReference type="RefSeq" id="WP_253568682.1">
    <property type="nucleotide sequence ID" value="NZ_JAMZEK010000004.1"/>
</dbReference>
<feature type="compositionally biased region" description="Low complexity" evidence="1">
    <location>
        <begin position="37"/>
        <end position="56"/>
    </location>
</feature>
<feature type="chain" id="PRO_5047056241" evidence="2">
    <location>
        <begin position="27"/>
        <end position="403"/>
    </location>
</feature>
<dbReference type="EMBL" id="JAMZEK010000004">
    <property type="protein sequence ID" value="MCP1375905.1"/>
    <property type="molecule type" value="Genomic_DNA"/>
</dbReference>
<organism evidence="3 4">
    <name type="scientific">Dyella lutea</name>
    <dbReference type="NCBI Taxonomy" id="2950441"/>
    <lineage>
        <taxon>Bacteria</taxon>
        <taxon>Pseudomonadati</taxon>
        <taxon>Pseudomonadota</taxon>
        <taxon>Gammaproteobacteria</taxon>
        <taxon>Lysobacterales</taxon>
        <taxon>Rhodanobacteraceae</taxon>
        <taxon>Dyella</taxon>
    </lineage>
</organism>
<evidence type="ECO:0000256" key="2">
    <source>
        <dbReference type="SAM" id="SignalP"/>
    </source>
</evidence>
<name>A0ABT1FFJ0_9GAMM</name>
<proteinExistence type="predicted"/>